<evidence type="ECO:0000313" key="16">
    <source>
        <dbReference type="Proteomes" id="UP001107961"/>
    </source>
</evidence>
<keyword evidence="16" id="KW-1185">Reference proteome</keyword>
<dbReference type="Pfam" id="PF12806">
    <property type="entry name" value="Acyl-CoA_dh_C"/>
    <property type="match status" value="1"/>
</dbReference>
<gene>
    <name evidence="15" type="ORF">LZG35_00745</name>
</gene>
<comment type="similarity">
    <text evidence="2 10">Belongs to the acyl-CoA dehydrogenase family.</text>
</comment>
<keyword evidence="5 10" id="KW-0560">Oxidoreductase</keyword>
<dbReference type="Gene3D" id="1.20.140.10">
    <property type="entry name" value="Butyryl-CoA Dehydrogenase, subunit A, domain 3"/>
    <property type="match status" value="1"/>
</dbReference>
<dbReference type="AlphaFoldDB" id="A0A9Q3W223"/>
<evidence type="ECO:0000256" key="3">
    <source>
        <dbReference type="ARBA" id="ARBA00022630"/>
    </source>
</evidence>
<evidence type="ECO:0000256" key="2">
    <source>
        <dbReference type="ARBA" id="ARBA00009347"/>
    </source>
</evidence>
<dbReference type="Proteomes" id="UP001107961">
    <property type="component" value="Unassembled WGS sequence"/>
</dbReference>
<accession>A0A9Q3W223</accession>
<dbReference type="RefSeq" id="WP_022994189.1">
    <property type="nucleotide sequence ID" value="NZ_CP102389.1"/>
</dbReference>
<proteinExistence type="inferred from homology"/>
<dbReference type="InterPro" id="IPR036250">
    <property type="entry name" value="AcylCo_DH-like_C"/>
</dbReference>
<dbReference type="InterPro" id="IPR037069">
    <property type="entry name" value="AcylCoA_DH/ox_N_sf"/>
</dbReference>
<name>A0A9Q3W223_9GAMM</name>
<dbReference type="Pfam" id="PF00441">
    <property type="entry name" value="Acyl-CoA_dh_1"/>
    <property type="match status" value="1"/>
</dbReference>
<comment type="cofactor">
    <cofactor evidence="1 10">
        <name>FAD</name>
        <dbReference type="ChEBI" id="CHEBI:57692"/>
    </cofactor>
</comment>
<protein>
    <recommendedName>
        <fullName evidence="9">3-methylmercaptopropionyl-CoA dehydrogenase</fullName>
        <ecNumber evidence="8">1.3.99.41</ecNumber>
    </recommendedName>
</protein>
<dbReference type="Gene3D" id="1.10.540.10">
    <property type="entry name" value="Acyl-CoA dehydrogenase/oxidase, N-terminal domain"/>
    <property type="match status" value="1"/>
</dbReference>
<dbReference type="InterPro" id="IPR013786">
    <property type="entry name" value="AcylCoA_DH/ox_N"/>
</dbReference>
<evidence type="ECO:0000259" key="12">
    <source>
        <dbReference type="Pfam" id="PF02770"/>
    </source>
</evidence>
<dbReference type="GO" id="GO:0050660">
    <property type="term" value="F:flavin adenine dinucleotide binding"/>
    <property type="evidence" value="ECO:0007669"/>
    <property type="project" value="InterPro"/>
</dbReference>
<evidence type="ECO:0000256" key="4">
    <source>
        <dbReference type="ARBA" id="ARBA00022827"/>
    </source>
</evidence>
<evidence type="ECO:0000259" key="14">
    <source>
        <dbReference type="Pfam" id="PF12806"/>
    </source>
</evidence>
<organism evidence="15 16">
    <name type="scientific">Alloalcanivorax xenomutans</name>
    <dbReference type="NCBI Taxonomy" id="1094342"/>
    <lineage>
        <taxon>Bacteria</taxon>
        <taxon>Pseudomonadati</taxon>
        <taxon>Pseudomonadota</taxon>
        <taxon>Gammaproteobacteria</taxon>
        <taxon>Oceanospirillales</taxon>
        <taxon>Alcanivoracaceae</taxon>
        <taxon>Alloalcanivorax</taxon>
    </lineage>
</organism>
<evidence type="ECO:0000259" key="11">
    <source>
        <dbReference type="Pfam" id="PF00441"/>
    </source>
</evidence>
<dbReference type="InterPro" id="IPR046373">
    <property type="entry name" value="Acyl-CoA_Oxase/DH_mid-dom_sf"/>
</dbReference>
<dbReference type="PANTHER" id="PTHR42803">
    <property type="entry name" value="ACYL-COA DEHYDROGENASE"/>
    <property type="match status" value="1"/>
</dbReference>
<reference evidence="15" key="1">
    <citation type="submission" date="2022-01" db="EMBL/GenBank/DDBJ databases">
        <authorList>
            <person name="Karlyshev A.V."/>
            <person name="Jaspars M."/>
        </authorList>
    </citation>
    <scope>NUCLEOTIDE SEQUENCE</scope>
    <source>
        <strain evidence="15">AGSA3-2</strain>
    </source>
</reference>
<evidence type="ECO:0000256" key="9">
    <source>
        <dbReference type="ARBA" id="ARBA00069043"/>
    </source>
</evidence>
<dbReference type="InterPro" id="IPR025878">
    <property type="entry name" value="Acyl-CoA_dh-like_C_dom"/>
</dbReference>
<dbReference type="SUPFAM" id="SSF56645">
    <property type="entry name" value="Acyl-CoA dehydrogenase NM domain-like"/>
    <property type="match status" value="1"/>
</dbReference>
<dbReference type="InterPro" id="IPR052166">
    <property type="entry name" value="Diverse_Acyl-CoA_DH"/>
</dbReference>
<dbReference type="PANTHER" id="PTHR42803:SF1">
    <property type="entry name" value="BROAD-SPECIFICITY LINEAR ACYL-COA DEHYDROGENASE FADE5"/>
    <property type="match status" value="1"/>
</dbReference>
<dbReference type="EC" id="1.3.99.41" evidence="8"/>
<evidence type="ECO:0000259" key="13">
    <source>
        <dbReference type="Pfam" id="PF02771"/>
    </source>
</evidence>
<evidence type="ECO:0000256" key="10">
    <source>
        <dbReference type="RuleBase" id="RU362125"/>
    </source>
</evidence>
<evidence type="ECO:0000256" key="7">
    <source>
        <dbReference type="ARBA" id="ARBA00058683"/>
    </source>
</evidence>
<evidence type="ECO:0000256" key="8">
    <source>
        <dbReference type="ARBA" id="ARBA00066694"/>
    </source>
</evidence>
<feature type="domain" description="Acetyl-CoA dehydrogenase-like C-terminal" evidence="14">
    <location>
        <begin position="471"/>
        <end position="591"/>
    </location>
</feature>
<keyword evidence="3 10" id="KW-0285">Flavoprotein</keyword>
<dbReference type="EMBL" id="JAJVKT010000001">
    <property type="protein sequence ID" value="MCE7507145.1"/>
    <property type="molecule type" value="Genomic_DNA"/>
</dbReference>
<feature type="domain" description="Acyl-CoA dehydrogenase/oxidase C-terminal" evidence="11">
    <location>
        <begin position="286"/>
        <end position="456"/>
    </location>
</feature>
<comment type="function">
    <text evidence="7">Involved in the assimilation of dimethylsulphoniopropionate (DMSP), an important compound in the fixation of carbon in marine phytoplankton, by mediating the conversion of 3-(methylthio)propanoyl-CoA (MMPA-CoA) to 3-(methylthio)acryloyl-CoA (MTA-CoA).</text>
</comment>
<dbReference type="SUPFAM" id="SSF47203">
    <property type="entry name" value="Acyl-CoA dehydrogenase C-terminal domain-like"/>
    <property type="match status" value="1"/>
</dbReference>
<dbReference type="InterPro" id="IPR006091">
    <property type="entry name" value="Acyl-CoA_Oxase/DH_mid-dom"/>
</dbReference>
<feature type="domain" description="Acyl-CoA oxidase/dehydrogenase middle" evidence="12">
    <location>
        <begin position="163"/>
        <end position="276"/>
    </location>
</feature>
<dbReference type="Pfam" id="PF02770">
    <property type="entry name" value="Acyl-CoA_dh_M"/>
    <property type="match status" value="1"/>
</dbReference>
<evidence type="ECO:0000256" key="1">
    <source>
        <dbReference type="ARBA" id="ARBA00001974"/>
    </source>
</evidence>
<sequence>MAIYKAPLEDMRFVLNDVFQAEHLWSSLPPISEVTRDLSDAVLEEAGKMVENLLFPLNRDGDEEGCHFEDGVVTTPKGFKEAFKTYAENGWTAFSGNPEFGGQGMPKSLAVLFEEMMHSANSSFALYPALTNGATLCLDAHASDELKQAYLPKLYSGEWAGTMCLTEPHCGTDLGILRTKAVPQDDGSYQISGTKIFITGGEHDMVDNIIHLVLAKLPDAPAGSKGISLFLVPKFLPEADPVSGKEAGERNGVAAGSIEHKMGIKGSATCVMNFDSAKGWLVGEINQGLACMFTMMNYERLSIGIQGLGLGEASYQSAVDYARERIQGRAATGAANPDGAADPIIVHGDVRRMLMTMRALNEGGRALSAYVGIQLDLVKFSEDEEVRSKAADRVALLTPVAKAFFTDRGFETTVLGQQVFGGHGYIREWGMEQFVRDCRISQIYEGTNGIQALDLAGRKVTRNGGRYVESFLAEVRHWIEENGQEAGLDGVREPLVAAVDRLQVATEELLRQAGDNPDAVNAGAVEYLDLFGYVTYAWLWAMMMVNAAGRDDDFGRAKMITGRFYFERLLPRSEALARQLKAGAETMMSLDADLF</sequence>
<evidence type="ECO:0000313" key="15">
    <source>
        <dbReference type="EMBL" id="MCE7507145.1"/>
    </source>
</evidence>
<dbReference type="FunFam" id="2.40.110.10:FF:000031">
    <property type="entry name" value="Acyl-CoA dehydrogenase, putative"/>
    <property type="match status" value="1"/>
</dbReference>
<comment type="catalytic activity">
    <reaction evidence="6">
        <text>3-(methylsulfanyl)propanoyl-CoA + oxidized [electron-transfer flavoprotein] + H(+) = 3-(methylsulfanyl)acryloyl-CoA + reduced [electron-transfer flavoprotein]</text>
        <dbReference type="Rhea" id="RHEA:52612"/>
        <dbReference type="Rhea" id="RHEA-COMP:10685"/>
        <dbReference type="Rhea" id="RHEA-COMP:10686"/>
        <dbReference type="ChEBI" id="CHEBI:15378"/>
        <dbReference type="ChEBI" id="CHEBI:57692"/>
        <dbReference type="ChEBI" id="CHEBI:58307"/>
        <dbReference type="ChEBI" id="CHEBI:82815"/>
        <dbReference type="ChEBI" id="CHEBI:84994"/>
        <dbReference type="EC" id="1.3.99.41"/>
    </reaction>
    <physiologicalReaction direction="left-to-right" evidence="6">
        <dbReference type="Rhea" id="RHEA:52613"/>
    </physiologicalReaction>
</comment>
<dbReference type="GO" id="GO:0016627">
    <property type="term" value="F:oxidoreductase activity, acting on the CH-CH group of donors"/>
    <property type="evidence" value="ECO:0007669"/>
    <property type="project" value="InterPro"/>
</dbReference>
<dbReference type="InterPro" id="IPR009075">
    <property type="entry name" value="AcylCo_DH/oxidase_C"/>
</dbReference>
<dbReference type="Pfam" id="PF02771">
    <property type="entry name" value="Acyl-CoA_dh_N"/>
    <property type="match status" value="1"/>
</dbReference>
<evidence type="ECO:0000256" key="6">
    <source>
        <dbReference type="ARBA" id="ARBA00051388"/>
    </source>
</evidence>
<dbReference type="Gene3D" id="2.40.110.10">
    <property type="entry name" value="Butyryl-CoA Dehydrogenase, subunit A, domain 2"/>
    <property type="match status" value="1"/>
</dbReference>
<dbReference type="InterPro" id="IPR009100">
    <property type="entry name" value="AcylCoA_DH/oxidase_NM_dom_sf"/>
</dbReference>
<keyword evidence="4 10" id="KW-0274">FAD</keyword>
<comment type="caution">
    <text evidence="15">The sequence shown here is derived from an EMBL/GenBank/DDBJ whole genome shotgun (WGS) entry which is preliminary data.</text>
</comment>
<feature type="domain" description="Acyl-CoA dehydrogenase/oxidase N-terminal" evidence="13">
    <location>
        <begin position="43"/>
        <end position="158"/>
    </location>
</feature>
<evidence type="ECO:0000256" key="5">
    <source>
        <dbReference type="ARBA" id="ARBA00023002"/>
    </source>
</evidence>